<proteinExistence type="predicted"/>
<protein>
    <submittedName>
        <fullName evidence="1">Uncharacterized protein</fullName>
    </submittedName>
</protein>
<dbReference type="Proteomes" id="UP000287394">
    <property type="component" value="Chromosome"/>
</dbReference>
<dbReference type="PROSITE" id="PS51257">
    <property type="entry name" value="PROKAR_LIPOPROTEIN"/>
    <property type="match status" value="1"/>
</dbReference>
<sequence>MKQVFSRSTGRFLVPFAAALGLAVFSCPTSAATFSFAQDDWLSDSGGFTSQNSDWGQVDIHLAPSDLSAFRYSATDGTYTGYVNVVTNVQNGATMNWAVQNLPVQFRNVTDLSGSLPSTVRFDLGVTPGVNVTNLGYFATINRDPLGMEPTGSFAAASVGDKSILFGGITGTDPITGDTYSGDSGGDPPPKASNFVGLDATQVAGKGHAIAIKETAVAAIDEDDAGCAPGAVARSIEYLKSINKRIVINGSAQDVYSGLQTNMQTQPGTGTRVDLVKSKKDEYDKKNHIPIQTTKSGDIEVAYKALGHKEDVEVFLNKKSGSGHFAFVSKIIPVYTLNPHDPKEKDLTNYIFTIIDDPTQADHKAENESIPLYVYTNRTIGQSDYLSSIGSFFIENVVPEPSPLIFVLAGSCVLILMIGLRRRHAAR</sequence>
<evidence type="ECO:0000313" key="1">
    <source>
        <dbReference type="EMBL" id="BDI29031.1"/>
    </source>
</evidence>
<organism evidence="1 2">
    <name type="scientific">Capsulimonas corticalis</name>
    <dbReference type="NCBI Taxonomy" id="2219043"/>
    <lineage>
        <taxon>Bacteria</taxon>
        <taxon>Bacillati</taxon>
        <taxon>Armatimonadota</taxon>
        <taxon>Armatimonadia</taxon>
        <taxon>Capsulimonadales</taxon>
        <taxon>Capsulimonadaceae</taxon>
        <taxon>Capsulimonas</taxon>
    </lineage>
</organism>
<keyword evidence="2" id="KW-1185">Reference proteome</keyword>
<gene>
    <name evidence="1" type="ORF">CCAX7_10820</name>
</gene>
<dbReference type="EMBL" id="AP025739">
    <property type="protein sequence ID" value="BDI29031.1"/>
    <property type="molecule type" value="Genomic_DNA"/>
</dbReference>
<dbReference type="RefSeq" id="WP_119321078.1">
    <property type="nucleotide sequence ID" value="NZ_AP025739.1"/>
</dbReference>
<name>A0A402CUP0_9BACT</name>
<evidence type="ECO:0000313" key="2">
    <source>
        <dbReference type="Proteomes" id="UP000287394"/>
    </source>
</evidence>
<reference evidence="1 2" key="1">
    <citation type="journal article" date="2019" name="Int. J. Syst. Evol. Microbiol.">
        <title>Capsulimonas corticalis gen. nov., sp. nov., an aerobic capsulated bacterium, of a novel bacterial order, Capsulimonadales ord. nov., of the class Armatimonadia of the phylum Armatimonadetes.</title>
        <authorList>
            <person name="Li J."/>
            <person name="Kudo C."/>
            <person name="Tonouchi A."/>
        </authorList>
    </citation>
    <scope>NUCLEOTIDE SEQUENCE [LARGE SCALE GENOMIC DNA]</scope>
    <source>
        <strain evidence="1 2">AX-7</strain>
    </source>
</reference>
<accession>A0A402CUP0</accession>
<dbReference type="AlphaFoldDB" id="A0A402CUP0"/>
<dbReference type="KEGG" id="ccot:CCAX7_10820"/>